<dbReference type="RefSeq" id="WP_183612507.1">
    <property type="nucleotide sequence ID" value="NZ_JACICY010000003.1"/>
</dbReference>
<reference evidence="2 3" key="1">
    <citation type="submission" date="2020-08" db="EMBL/GenBank/DDBJ databases">
        <title>Genomic Encyclopedia of Type Strains, Phase IV (KMG-IV): sequencing the most valuable type-strain genomes for metagenomic binning, comparative biology and taxonomic classification.</title>
        <authorList>
            <person name="Goeker M."/>
        </authorList>
    </citation>
    <scope>NUCLEOTIDE SEQUENCE [LARGE SCALE GENOMIC DNA]</scope>
    <source>
        <strain evidence="2 3">DSM 14552</strain>
    </source>
</reference>
<proteinExistence type="predicted"/>
<dbReference type="Proteomes" id="UP000562395">
    <property type="component" value="Unassembled WGS sequence"/>
</dbReference>
<keyword evidence="3" id="KW-1185">Reference proteome</keyword>
<dbReference type="AlphaFoldDB" id="A0A7W6EVJ2"/>
<accession>A0A7W6EVJ2</accession>
<comment type="caution">
    <text evidence="2">The sequence shown here is derived from an EMBL/GenBank/DDBJ whole genome shotgun (WGS) entry which is preliminary data.</text>
</comment>
<evidence type="ECO:0008006" key="4">
    <source>
        <dbReference type="Google" id="ProtNLM"/>
    </source>
</evidence>
<feature type="chain" id="PRO_5031400402" description="DUF3108 domain-containing protein" evidence="1">
    <location>
        <begin position="24"/>
        <end position="99"/>
    </location>
</feature>
<name>A0A7W6EVJ2_9SPHN</name>
<sequence>MLNSSFAITAAALFLAVPAVANAAEPDAGAFTYQGVKYDYTAEQDGEVKVLKGSAYAGKVPFELRVNKRTVTGRFNGRPVSFNVKDIKPITSKAATLTD</sequence>
<evidence type="ECO:0000256" key="1">
    <source>
        <dbReference type="SAM" id="SignalP"/>
    </source>
</evidence>
<keyword evidence="1" id="KW-0732">Signal</keyword>
<dbReference type="EMBL" id="JACICY010000003">
    <property type="protein sequence ID" value="MBB3860221.1"/>
    <property type="molecule type" value="Genomic_DNA"/>
</dbReference>
<evidence type="ECO:0000313" key="2">
    <source>
        <dbReference type="EMBL" id="MBB3860221.1"/>
    </source>
</evidence>
<organism evidence="2 3">
    <name type="scientific">Novosphingobium hassiacum</name>
    <dbReference type="NCBI Taxonomy" id="173676"/>
    <lineage>
        <taxon>Bacteria</taxon>
        <taxon>Pseudomonadati</taxon>
        <taxon>Pseudomonadota</taxon>
        <taxon>Alphaproteobacteria</taxon>
        <taxon>Sphingomonadales</taxon>
        <taxon>Sphingomonadaceae</taxon>
        <taxon>Novosphingobium</taxon>
    </lineage>
</organism>
<feature type="signal peptide" evidence="1">
    <location>
        <begin position="1"/>
        <end position="23"/>
    </location>
</feature>
<gene>
    <name evidence="2" type="ORF">GGQ88_001487</name>
</gene>
<protein>
    <recommendedName>
        <fullName evidence="4">DUF3108 domain-containing protein</fullName>
    </recommendedName>
</protein>
<evidence type="ECO:0000313" key="3">
    <source>
        <dbReference type="Proteomes" id="UP000562395"/>
    </source>
</evidence>